<dbReference type="CDD" id="cd05708">
    <property type="entry name" value="S1_Rrp5_repeat_sc12"/>
    <property type="match status" value="1"/>
</dbReference>
<dbReference type="SUPFAM" id="SSF48452">
    <property type="entry name" value="TPR-like"/>
    <property type="match status" value="1"/>
</dbReference>
<feature type="domain" description="S1 motif" evidence="6">
    <location>
        <begin position="802"/>
        <end position="870"/>
    </location>
</feature>
<evidence type="ECO:0000256" key="2">
    <source>
        <dbReference type="ARBA" id="ARBA00022552"/>
    </source>
</evidence>
<dbReference type="EMBL" id="CP118375">
    <property type="protein sequence ID" value="WFD42287.1"/>
    <property type="molecule type" value="Genomic_DNA"/>
</dbReference>
<feature type="region of interest" description="Disordered" evidence="5">
    <location>
        <begin position="1"/>
        <end position="118"/>
    </location>
</feature>
<dbReference type="Gene3D" id="1.25.40.10">
    <property type="entry name" value="Tetratricopeptide repeat domain"/>
    <property type="match status" value="1"/>
</dbReference>
<keyword evidence="4" id="KW-0539">Nucleus</keyword>
<protein>
    <submittedName>
        <fullName evidence="7">rRNA biogenesis protein rrp5</fullName>
    </submittedName>
</protein>
<feature type="domain" description="S1 motif" evidence="6">
    <location>
        <begin position="344"/>
        <end position="398"/>
    </location>
</feature>
<keyword evidence="2" id="KW-0698">rRNA processing</keyword>
<dbReference type="InterPro" id="IPR003029">
    <property type="entry name" value="S1_domain"/>
</dbReference>
<dbReference type="SMART" id="SM00386">
    <property type="entry name" value="HAT"/>
    <property type="match status" value="3"/>
</dbReference>
<dbReference type="Pfam" id="PF00575">
    <property type="entry name" value="S1"/>
    <property type="match status" value="4"/>
</dbReference>
<feature type="domain" description="S1 motif" evidence="6">
    <location>
        <begin position="894"/>
        <end position="961"/>
    </location>
</feature>
<dbReference type="GO" id="GO:0032040">
    <property type="term" value="C:small-subunit processome"/>
    <property type="evidence" value="ECO:0007669"/>
    <property type="project" value="TreeGrafter"/>
</dbReference>
<dbReference type="InterPro" id="IPR045209">
    <property type="entry name" value="Rrp5"/>
</dbReference>
<feature type="compositionally biased region" description="Acidic residues" evidence="5">
    <location>
        <begin position="1064"/>
        <end position="1097"/>
    </location>
</feature>
<feature type="compositionally biased region" description="Acidic residues" evidence="5">
    <location>
        <begin position="1211"/>
        <end position="1224"/>
    </location>
</feature>
<feature type="compositionally biased region" description="Acidic residues" evidence="5">
    <location>
        <begin position="1115"/>
        <end position="1167"/>
    </location>
</feature>
<dbReference type="SUPFAM" id="SSF50249">
    <property type="entry name" value="Nucleic acid-binding proteins"/>
    <property type="match status" value="7"/>
</dbReference>
<feature type="domain" description="S1 motif" evidence="6">
    <location>
        <begin position="539"/>
        <end position="608"/>
    </location>
</feature>
<dbReference type="Gene3D" id="2.40.50.140">
    <property type="entry name" value="Nucleic acid-binding proteins"/>
    <property type="match status" value="6"/>
</dbReference>
<evidence type="ECO:0000313" key="8">
    <source>
        <dbReference type="Proteomes" id="UP001214628"/>
    </source>
</evidence>
<dbReference type="FunFam" id="2.40.50.140:FF:000103">
    <property type="entry name" value="protein RRP5 homolog"/>
    <property type="match status" value="1"/>
</dbReference>
<feature type="region of interest" description="Disordered" evidence="5">
    <location>
        <begin position="1064"/>
        <end position="1229"/>
    </location>
</feature>
<sequence>MKRSKARVVSDEAPSSKRKASDNDGEKSERHKEGLQKRLRRESASIAPHLSSRPQPESFPRGGGTGLTPTEFRQTLLEGRSESGAQDDLFTDGKAGRAGLSNKAKRRNTSRKSEESNTHLDKVRVEMLNYKRLVPGTKMLCNVLAVHPLALVVSMCDQLLGHIPVTSISSKLTQRLQDALDEDEMAENSDLPDHDATPPELRDIYTVGQWVVATVETVLPPNSRRQWGMGREGGEYERESQRVQLSMDPSEVNDGVRIADLSEGFLLPATITSHEDHGYALDLGLDAKGFLPTEKAKDPLRLGQVVMVAVDAVASNGRLVRCKLPQSAPQQLQVPPSQEGLLPGECVKALVTSCTPHGLVVKLFGLFDGTVDNMHLPASGLLDPESIEIGKKVMLRVLWNMPSDIQESLGGEDTVGARRIGLSGAPQILTLAPPLIHDQTLPDAFPIGAKVQAKVARVVSEWGLLCNVDGDELQGFAHISRVADEHIDALSPNAGPYKIGTTHEARVVGHAMTDRLLQLSLQPSVLAKDFMRVSDVPLGSKVRASVHRVTPTAIFLRLNGNVDGVVFPLHFSDVHLKHPEKKYKPGLELNAKIIHTDPERNRIVLTLKRSLIDSDLPFIASVEDAKVGSVTHAVVIRHLQKSLLVELGGTLRAIVPIAETSDTALTQRQLEELYTPGKVIKVRLTRVEPETGRIVASIKQASAAYLEKLNIDAVEIGQRVSARVAALRDDVVILVIEPAGTRALLVLPSLARLRNTSVARVRDEVQPGDLIEDLYVINKVVEKGLVILGDHAPSSKAKIAIGAELTGEVVDVNEKQLYATVQLADCRARLHRTEVADNLENAELPSAGTSVSGTVIDVRRGGREADFSTRQARSDPSAEPVDKIINSAKDLQVGAELRGFVKAVTNNGIFVSLGRRTDARVMIKELFDEYVKDFKNRFSLGQLVRGVILAVDGDKVEFSLKASRLQSSSRSNAKKSSSRLRDYSVGDKVDGYVRGVADYGVFVQINDTDISGLAHKSELADNPNADAVRAFDVGDRVKAKVLKIDAEKGRISFGLKPSYFDEADYNESEEENTLTSDEEQSEFDSNEDEISDEDESADSGSQSLEDLSTDRLIDDEAEDTESNESDQEEGDDEDEMDEEDLQFIDDGSDDDESDDDNSSEDDSDGEGQEAGTDKALYDNESEVESESDSSESKDQRQSLQDGIRWDTSLPNDDDSGDSSDDDESTVTKRRRGIKINEDITAELNSKKLESSTDFERLLLGSPNSSYLWIQFMGFHLQLGDVDKARQVARRAFQAINYREEQEKLNVWIALMNLENMYGSPETLAAVFKEATQVNNPLEVHLRLVAIYEQSGKTEETAELFRRTAKKFGFSTDVWVQWYQFYLRHNRPDDAHALVSRSLQSLERPNHISVLTAYALSEYKLGDVEHARTLFETLVERYPKRLDLWWQYIDQEARVDNISGVRQLMERVMTTRHNSTKQVKALLKKWLALEKRIGDDKGVQAVLDRAREFVSNSQKE</sequence>
<accession>A0AAF0F7Y4</accession>
<keyword evidence="8" id="KW-1185">Reference proteome</keyword>
<feature type="compositionally biased region" description="Acidic residues" evidence="5">
    <location>
        <begin position="1179"/>
        <end position="1189"/>
    </location>
</feature>
<evidence type="ECO:0000256" key="5">
    <source>
        <dbReference type="SAM" id="MobiDB-lite"/>
    </source>
</evidence>
<feature type="domain" description="S1 motif" evidence="6">
    <location>
        <begin position="986"/>
        <end position="1056"/>
    </location>
</feature>
<gene>
    <name evidence="7" type="primary">RRP5</name>
    <name evidence="7" type="ORF">MPSI1_000928</name>
</gene>
<dbReference type="SMART" id="SM00316">
    <property type="entry name" value="S1"/>
    <property type="match status" value="10"/>
</dbReference>
<dbReference type="Pfam" id="PF24685">
    <property type="entry name" value="OB_RRP5_4th"/>
    <property type="match status" value="1"/>
</dbReference>
<dbReference type="CDD" id="cd05697">
    <property type="entry name" value="S1_Rrp5_repeat_hs5"/>
    <property type="match status" value="1"/>
</dbReference>
<dbReference type="InterPro" id="IPR057301">
    <property type="entry name" value="Rrp5_OB_4th"/>
</dbReference>
<proteinExistence type="predicted"/>
<feature type="domain" description="S1 motif" evidence="6">
    <location>
        <begin position="448"/>
        <end position="522"/>
    </location>
</feature>
<keyword evidence="3" id="KW-0677">Repeat</keyword>
<evidence type="ECO:0000256" key="4">
    <source>
        <dbReference type="ARBA" id="ARBA00023242"/>
    </source>
</evidence>
<dbReference type="FunFam" id="2.40.50.140:FF:000155">
    <property type="entry name" value="rRNA biogenesis protein RRP5"/>
    <property type="match status" value="1"/>
</dbReference>
<evidence type="ECO:0000256" key="1">
    <source>
        <dbReference type="ARBA" id="ARBA00004604"/>
    </source>
</evidence>
<reference evidence="7" key="1">
    <citation type="submission" date="2023-02" db="EMBL/GenBank/DDBJ databases">
        <title>Mating type loci evolution in Malassezia.</title>
        <authorList>
            <person name="Coelho M.A."/>
        </authorList>
    </citation>
    <scope>NUCLEOTIDE SEQUENCE</scope>
    <source>
        <strain evidence="7">CBS 14136</strain>
    </source>
</reference>
<dbReference type="GO" id="GO:0003723">
    <property type="term" value="F:RNA binding"/>
    <property type="evidence" value="ECO:0007669"/>
    <property type="project" value="TreeGrafter"/>
</dbReference>
<dbReference type="InterPro" id="IPR012340">
    <property type="entry name" value="NA-bd_OB-fold"/>
</dbReference>
<evidence type="ECO:0000313" key="7">
    <source>
        <dbReference type="EMBL" id="WFD42287.1"/>
    </source>
</evidence>
<dbReference type="PROSITE" id="PS50126">
    <property type="entry name" value="S1"/>
    <property type="match status" value="7"/>
</dbReference>
<feature type="compositionally biased region" description="Basic and acidic residues" evidence="5">
    <location>
        <begin position="19"/>
        <end position="36"/>
    </location>
</feature>
<dbReference type="InterPro" id="IPR011990">
    <property type="entry name" value="TPR-like_helical_dom_sf"/>
</dbReference>
<evidence type="ECO:0000259" key="6">
    <source>
        <dbReference type="PROSITE" id="PS50126"/>
    </source>
</evidence>
<evidence type="ECO:0000256" key="3">
    <source>
        <dbReference type="ARBA" id="ARBA00022737"/>
    </source>
</evidence>
<dbReference type="PANTHER" id="PTHR23270:SF10">
    <property type="entry name" value="PROTEIN RRP5 HOMOLOG"/>
    <property type="match status" value="1"/>
</dbReference>
<dbReference type="GO" id="GO:0006364">
    <property type="term" value="P:rRNA processing"/>
    <property type="evidence" value="ECO:0007669"/>
    <property type="project" value="UniProtKB-KW"/>
</dbReference>
<dbReference type="Proteomes" id="UP001214628">
    <property type="component" value="Chromosome 1"/>
</dbReference>
<dbReference type="InterPro" id="IPR003107">
    <property type="entry name" value="HAT"/>
</dbReference>
<comment type="subcellular location">
    <subcellularLocation>
        <location evidence="1">Nucleus</location>
        <location evidence="1">Nucleolus</location>
    </subcellularLocation>
</comment>
<dbReference type="FunFam" id="2.40.50.140:FF:000159">
    <property type="entry name" value="rRNA biogenesis protein rrp5"/>
    <property type="match status" value="1"/>
</dbReference>
<name>A0AAF0F7Y4_9BASI</name>
<feature type="domain" description="S1 motif" evidence="6">
    <location>
        <begin position="628"/>
        <end position="699"/>
    </location>
</feature>
<organism evidence="7 8">
    <name type="scientific">Malassezia psittaci</name>
    <dbReference type="NCBI Taxonomy" id="1821823"/>
    <lineage>
        <taxon>Eukaryota</taxon>
        <taxon>Fungi</taxon>
        <taxon>Dikarya</taxon>
        <taxon>Basidiomycota</taxon>
        <taxon>Ustilaginomycotina</taxon>
        <taxon>Malasseziomycetes</taxon>
        <taxon>Malasseziales</taxon>
        <taxon>Malasseziaceae</taxon>
        <taxon>Malassezia</taxon>
    </lineage>
</organism>
<dbReference type="PANTHER" id="PTHR23270">
    <property type="entry name" value="PROGRAMMED CELL DEATH PROTEIN 11 PRE-RRNA PROCESSING PROTEIN RRP5"/>
    <property type="match status" value="1"/>
</dbReference>